<dbReference type="Pfam" id="PF08031">
    <property type="entry name" value="BBE"/>
    <property type="match status" value="1"/>
</dbReference>
<dbReference type="InterPro" id="IPR016166">
    <property type="entry name" value="FAD-bd_PCMH"/>
</dbReference>
<proteinExistence type="inferred from homology"/>
<dbReference type="GO" id="GO:0071949">
    <property type="term" value="F:FAD binding"/>
    <property type="evidence" value="ECO:0007669"/>
    <property type="project" value="InterPro"/>
</dbReference>
<comment type="similarity">
    <text evidence="2">Belongs to the oxygen-dependent FAD-linked oxidoreductase family.</text>
</comment>
<reference evidence="7" key="1">
    <citation type="submission" date="2019-08" db="EMBL/GenBank/DDBJ databases">
        <title>The improved chromosome-level genome for the pearl oyster Pinctada fucata martensii using PacBio sequencing and Hi-C.</title>
        <authorList>
            <person name="Zheng Z."/>
        </authorList>
    </citation>
    <scope>NUCLEOTIDE SEQUENCE</scope>
    <source>
        <strain evidence="7">ZZ-2019</strain>
        <tissue evidence="7">Adductor muscle</tissue>
    </source>
</reference>
<dbReference type="Pfam" id="PF01565">
    <property type="entry name" value="FAD_binding_4"/>
    <property type="match status" value="1"/>
</dbReference>
<protein>
    <recommendedName>
        <fullName evidence="6">FAD-binding PCMH-type domain-containing protein</fullName>
    </recommendedName>
</protein>
<dbReference type="PANTHER" id="PTHR42973">
    <property type="entry name" value="BINDING OXIDOREDUCTASE, PUTATIVE (AFU_ORTHOLOGUE AFUA_1G17690)-RELATED"/>
    <property type="match status" value="1"/>
</dbReference>
<dbReference type="PROSITE" id="PS00862">
    <property type="entry name" value="OX2_COVAL_FAD"/>
    <property type="match status" value="1"/>
</dbReference>
<dbReference type="InterPro" id="IPR006094">
    <property type="entry name" value="Oxid_FAD_bind_N"/>
</dbReference>
<evidence type="ECO:0000256" key="1">
    <source>
        <dbReference type="ARBA" id="ARBA00001974"/>
    </source>
</evidence>
<evidence type="ECO:0000313" key="8">
    <source>
        <dbReference type="Proteomes" id="UP001186944"/>
    </source>
</evidence>
<keyword evidence="5" id="KW-0560">Oxidoreductase</keyword>
<dbReference type="PANTHER" id="PTHR42973:SF39">
    <property type="entry name" value="FAD-BINDING PCMH-TYPE DOMAIN-CONTAINING PROTEIN"/>
    <property type="match status" value="1"/>
</dbReference>
<gene>
    <name evidence="7" type="ORF">FSP39_009946</name>
</gene>
<dbReference type="PROSITE" id="PS51387">
    <property type="entry name" value="FAD_PCMH"/>
    <property type="match status" value="1"/>
</dbReference>
<dbReference type="EMBL" id="VSWD01000011">
    <property type="protein sequence ID" value="KAK3087735.1"/>
    <property type="molecule type" value="Genomic_DNA"/>
</dbReference>
<evidence type="ECO:0000256" key="4">
    <source>
        <dbReference type="ARBA" id="ARBA00022827"/>
    </source>
</evidence>
<dbReference type="AlphaFoldDB" id="A0AA89BUD4"/>
<dbReference type="InterPro" id="IPR050416">
    <property type="entry name" value="FAD-linked_Oxidoreductase"/>
</dbReference>
<sequence length="485" mass="53905">MDGQILLPNSAAYDKLVVMRNTRVTKFPIAIALVASTSDIQKCILFARKYRLHITVQSSGHDYNGRSTEHGSFQIHLGNMTAVHINLASKRNIDGEVTCQSGTTLMNVYTEVDKYYRVFVGGNSGSVCVGGYTLGGGTSPLSRKLGLAVDNLLEVEMVTYNGTTVVANAQLTKTIDDGVIERTKNTDLFWALRGGGGGTYGIVTKYTFRLHRTVPTITSFACMYPIYRYNGELIGNKVMRKYVNLLSNMPAEWGGYLLLGGTHRKDNSIGYILIAQNYFGDTSNPGFSYMDSIKTFHPEWQIMCKYENYSSFLNYIKTSGGGSHHQEYPVNTLMRNDSFTDDWINFVISSVINANATEGTTVTATGTLLGGKSYTLHILPGVVQSVCPEYTSVHPSFRSSLMSFTMTVKWGDSDGQAMSNIHYAEDLGEKLNTFGNGMFPNNAGADVANWSREFWGRNYDRLLKVKYKWDPENIFTCRQCVGYDI</sequence>
<evidence type="ECO:0000256" key="3">
    <source>
        <dbReference type="ARBA" id="ARBA00022630"/>
    </source>
</evidence>
<evidence type="ECO:0000256" key="2">
    <source>
        <dbReference type="ARBA" id="ARBA00005466"/>
    </source>
</evidence>
<dbReference type="InterPro" id="IPR016169">
    <property type="entry name" value="FAD-bd_PCMH_sub2"/>
</dbReference>
<dbReference type="InterPro" id="IPR006093">
    <property type="entry name" value="Oxy_OxRdtase_FAD_BS"/>
</dbReference>
<evidence type="ECO:0000313" key="7">
    <source>
        <dbReference type="EMBL" id="KAK3087735.1"/>
    </source>
</evidence>
<keyword evidence="3" id="KW-0285">Flavoprotein</keyword>
<keyword evidence="8" id="KW-1185">Reference proteome</keyword>
<dbReference type="Proteomes" id="UP001186944">
    <property type="component" value="Unassembled WGS sequence"/>
</dbReference>
<evidence type="ECO:0000256" key="5">
    <source>
        <dbReference type="ARBA" id="ARBA00023002"/>
    </source>
</evidence>
<feature type="domain" description="FAD-binding PCMH-type" evidence="6">
    <location>
        <begin position="24"/>
        <end position="213"/>
    </location>
</feature>
<evidence type="ECO:0000259" key="6">
    <source>
        <dbReference type="PROSITE" id="PS51387"/>
    </source>
</evidence>
<keyword evidence="4" id="KW-0274">FAD</keyword>
<dbReference type="SUPFAM" id="SSF56176">
    <property type="entry name" value="FAD-binding/transporter-associated domain-like"/>
    <property type="match status" value="1"/>
</dbReference>
<accession>A0AA89BUD4</accession>
<name>A0AA89BUD4_PINIB</name>
<dbReference type="GO" id="GO:0016491">
    <property type="term" value="F:oxidoreductase activity"/>
    <property type="evidence" value="ECO:0007669"/>
    <property type="project" value="UniProtKB-KW"/>
</dbReference>
<dbReference type="InterPro" id="IPR036318">
    <property type="entry name" value="FAD-bd_PCMH-like_sf"/>
</dbReference>
<dbReference type="InterPro" id="IPR012951">
    <property type="entry name" value="BBE"/>
</dbReference>
<organism evidence="7 8">
    <name type="scientific">Pinctada imbricata</name>
    <name type="common">Atlantic pearl-oyster</name>
    <name type="synonym">Pinctada martensii</name>
    <dbReference type="NCBI Taxonomy" id="66713"/>
    <lineage>
        <taxon>Eukaryota</taxon>
        <taxon>Metazoa</taxon>
        <taxon>Spiralia</taxon>
        <taxon>Lophotrochozoa</taxon>
        <taxon>Mollusca</taxon>
        <taxon>Bivalvia</taxon>
        <taxon>Autobranchia</taxon>
        <taxon>Pteriomorphia</taxon>
        <taxon>Pterioida</taxon>
        <taxon>Pterioidea</taxon>
        <taxon>Pteriidae</taxon>
        <taxon>Pinctada</taxon>
    </lineage>
</organism>
<comment type="cofactor">
    <cofactor evidence="1">
        <name>FAD</name>
        <dbReference type="ChEBI" id="CHEBI:57692"/>
    </cofactor>
</comment>
<dbReference type="Gene3D" id="3.30.465.10">
    <property type="match status" value="2"/>
</dbReference>
<comment type="caution">
    <text evidence="7">The sequence shown here is derived from an EMBL/GenBank/DDBJ whole genome shotgun (WGS) entry which is preliminary data.</text>
</comment>